<evidence type="ECO:0000256" key="3">
    <source>
        <dbReference type="ARBA" id="ARBA00022553"/>
    </source>
</evidence>
<dbReference type="SMART" id="SM00448">
    <property type="entry name" value="REC"/>
    <property type="match status" value="1"/>
</dbReference>
<dbReference type="FunFam" id="3.30.565.10:FF:000049">
    <property type="entry name" value="Two-component sensor histidine kinase"/>
    <property type="match status" value="1"/>
</dbReference>
<dbReference type="Gene3D" id="1.10.287.130">
    <property type="match status" value="1"/>
</dbReference>
<sequence>MTETGAGSDELGRLKAENEKLRKINKVLMDRVERATDWQGNAFSLFQASIVLEGRVEERTIQLEAALRQLESVNSDLSRAKEAAEQAQRRLHDAIETISEGFALFDADDRLVLWNSNYVSLIKVLGQSVRVGTPFVEVIRNAVANGAIRDAQGREEEWTAERIAYHHHPGRSFVYRLSDGRWVQVNERRTDDGGTVSLYTDITDIKDMEEKRRERELAEKSELLQATLESLSQGVAVFNSHLRLVAWNQRYVDLHHFPSGLIREGTHYSEVLRLNAERGEYGPGNPDRHVAERVSTALARLPRAFERRLSAGTIVDVASNRMPDGGFVSTYSDITERKLADTRLRDSESRLKAAARDLQLANESLERRVDQRTAELSAANQALHLAKIAAELANASKTKFLAAASHDLHQPLNAARLFVAALAEQDAMDKSNRDLVVSIDNALEAIDGLLRALFDISKLDAGVMTAELAGFEVGPLLDQLRKEYLPQAREAGIDLRVMPCRAVIQSDPRLLGRVLRNFLSNALRYTERGRILLGCRRRGNRLLIGVWDSGIGIPEEKMGDIFQEFQQIALPGRRREKGMGLGLAIVERIARLLDHPLEVRSRLGAGSSFAIAVPLAERVTAGAVPGPGAAPAADRDAMNGLPVLAIDDDPSGLEAITALLTAWKCRVTPIRSRAELRDWLEAKPDAPRIVVADYHLGDGSNGVMLIEELRAHFGADLAAFVVTSDRTPGLRAGLKEKGLAMLPKPVQPARLRALISHLAR</sequence>
<dbReference type="Pfam" id="PF00072">
    <property type="entry name" value="Response_reg"/>
    <property type="match status" value="1"/>
</dbReference>
<feature type="domain" description="Response regulatory" evidence="9">
    <location>
        <begin position="642"/>
        <end position="759"/>
    </location>
</feature>
<dbReference type="Proteomes" id="UP000011744">
    <property type="component" value="Unassembled WGS sequence"/>
</dbReference>
<dbReference type="SUPFAM" id="SSF55874">
    <property type="entry name" value="ATPase domain of HSP90 chaperone/DNA topoisomerase II/histidine kinase"/>
    <property type="match status" value="1"/>
</dbReference>
<evidence type="ECO:0000259" key="8">
    <source>
        <dbReference type="PROSITE" id="PS50109"/>
    </source>
</evidence>
<dbReference type="PATRIC" id="fig|1244869.3.peg.2642"/>
<dbReference type="GO" id="GO:0009927">
    <property type="term" value="F:histidine phosphotransfer kinase activity"/>
    <property type="evidence" value="ECO:0007669"/>
    <property type="project" value="TreeGrafter"/>
</dbReference>
<evidence type="ECO:0000256" key="7">
    <source>
        <dbReference type="SAM" id="Coils"/>
    </source>
</evidence>
<dbReference type="PRINTS" id="PR00344">
    <property type="entry name" value="BCTRLSENSOR"/>
</dbReference>
<dbReference type="CDD" id="cd00082">
    <property type="entry name" value="HisKA"/>
    <property type="match status" value="1"/>
</dbReference>
<dbReference type="Pfam" id="PF12860">
    <property type="entry name" value="PAS_7"/>
    <property type="match status" value="2"/>
</dbReference>
<evidence type="ECO:0000256" key="5">
    <source>
        <dbReference type="ARBA" id="ARBA00022777"/>
    </source>
</evidence>
<dbReference type="OrthoDB" id="9764438at2"/>
<dbReference type="PANTHER" id="PTHR43047">
    <property type="entry name" value="TWO-COMPONENT HISTIDINE PROTEIN KINASE"/>
    <property type="match status" value="1"/>
</dbReference>
<keyword evidence="4" id="KW-0808">Transferase</keyword>
<dbReference type="InterPro" id="IPR005467">
    <property type="entry name" value="His_kinase_dom"/>
</dbReference>
<dbReference type="SUPFAM" id="SSF55785">
    <property type="entry name" value="PYP-like sensor domain (PAS domain)"/>
    <property type="match status" value="2"/>
</dbReference>
<reference evidence="10 11" key="1">
    <citation type="journal article" date="2014" name="Genome Announc.">
        <title>Draft Genome Sequence of Magnetospirillum sp. Strain SO-1, a Freshwater Magnetotactic Bacterium Isolated from the Ol'khovka River, Russia.</title>
        <authorList>
            <person name="Grouzdev D.S."/>
            <person name="Dziuba M.V."/>
            <person name="Sukhacheva M.S."/>
            <person name="Mardanov A.V."/>
            <person name="Beletskiy A.V."/>
            <person name="Kuznetsov B.B."/>
            <person name="Skryabin K.G."/>
        </authorList>
    </citation>
    <scope>NUCLEOTIDE SEQUENCE [LARGE SCALE GENOMIC DNA]</scope>
    <source>
        <strain evidence="10 11">SO-1</strain>
    </source>
</reference>
<keyword evidence="5 10" id="KW-0418">Kinase</keyword>
<dbReference type="Pfam" id="PF02518">
    <property type="entry name" value="HATPase_c"/>
    <property type="match status" value="1"/>
</dbReference>
<dbReference type="Gene3D" id="3.40.50.2300">
    <property type="match status" value="1"/>
</dbReference>
<proteinExistence type="predicted"/>
<dbReference type="SUPFAM" id="SSF52172">
    <property type="entry name" value="CheY-like"/>
    <property type="match status" value="1"/>
</dbReference>
<keyword evidence="7" id="KW-0175">Coiled coil</keyword>
<dbReference type="STRING" id="1244869.H261_13094"/>
<dbReference type="SMART" id="SM00387">
    <property type="entry name" value="HATPase_c"/>
    <property type="match status" value="1"/>
</dbReference>
<dbReference type="PROSITE" id="PS50109">
    <property type="entry name" value="HIS_KIN"/>
    <property type="match status" value="1"/>
</dbReference>
<dbReference type="NCBIfam" id="NF041832">
    <property type="entry name" value="near_NosP_CTERM"/>
    <property type="match status" value="1"/>
</dbReference>
<comment type="catalytic activity">
    <reaction evidence="1">
        <text>ATP + protein L-histidine = ADP + protein N-phospho-L-histidine.</text>
        <dbReference type="EC" id="2.7.13.3"/>
    </reaction>
</comment>
<evidence type="ECO:0000256" key="2">
    <source>
        <dbReference type="ARBA" id="ARBA00012438"/>
    </source>
</evidence>
<dbReference type="FunFam" id="1.10.287.130:FF:000063">
    <property type="entry name" value="Hybrid sensor histidine kinase/response regulator"/>
    <property type="match status" value="1"/>
</dbReference>
<dbReference type="GO" id="GO:0005886">
    <property type="term" value="C:plasma membrane"/>
    <property type="evidence" value="ECO:0007669"/>
    <property type="project" value="TreeGrafter"/>
</dbReference>
<organism evidence="10 11">
    <name type="scientific">Paramagnetospirillum caucaseum</name>
    <dbReference type="NCBI Taxonomy" id="1244869"/>
    <lineage>
        <taxon>Bacteria</taxon>
        <taxon>Pseudomonadati</taxon>
        <taxon>Pseudomonadota</taxon>
        <taxon>Alphaproteobacteria</taxon>
        <taxon>Rhodospirillales</taxon>
        <taxon>Magnetospirillaceae</taxon>
        <taxon>Paramagnetospirillum</taxon>
    </lineage>
</organism>
<dbReference type="InterPro" id="IPR036097">
    <property type="entry name" value="HisK_dim/P_sf"/>
</dbReference>
<protein>
    <recommendedName>
        <fullName evidence="2">histidine kinase</fullName>
        <ecNumber evidence="2">2.7.13.3</ecNumber>
    </recommendedName>
</protein>
<evidence type="ECO:0000313" key="11">
    <source>
        <dbReference type="Proteomes" id="UP000011744"/>
    </source>
</evidence>
<feature type="domain" description="Histidine kinase" evidence="8">
    <location>
        <begin position="403"/>
        <end position="617"/>
    </location>
</feature>
<evidence type="ECO:0000259" key="9">
    <source>
        <dbReference type="PROSITE" id="PS50110"/>
    </source>
</evidence>
<dbReference type="EC" id="2.7.13.3" evidence="2"/>
<evidence type="ECO:0000313" key="10">
    <source>
        <dbReference type="EMBL" id="EME69501.1"/>
    </source>
</evidence>
<gene>
    <name evidence="10" type="ORF">H261_13094</name>
</gene>
<dbReference type="EMBL" id="AONQ01000033">
    <property type="protein sequence ID" value="EME69501.1"/>
    <property type="molecule type" value="Genomic_DNA"/>
</dbReference>
<dbReference type="PANTHER" id="PTHR43047:SF9">
    <property type="entry name" value="HISTIDINE KINASE"/>
    <property type="match status" value="1"/>
</dbReference>
<evidence type="ECO:0000256" key="1">
    <source>
        <dbReference type="ARBA" id="ARBA00000085"/>
    </source>
</evidence>
<evidence type="ECO:0000256" key="4">
    <source>
        <dbReference type="ARBA" id="ARBA00022679"/>
    </source>
</evidence>
<dbReference type="Gene3D" id="3.30.565.10">
    <property type="entry name" value="Histidine kinase-like ATPase, C-terminal domain"/>
    <property type="match status" value="1"/>
</dbReference>
<dbReference type="InterPro" id="IPR004358">
    <property type="entry name" value="Sig_transdc_His_kin-like_C"/>
</dbReference>
<keyword evidence="3 6" id="KW-0597">Phosphoprotein</keyword>
<dbReference type="SMART" id="SM00388">
    <property type="entry name" value="HisKA"/>
    <property type="match status" value="1"/>
</dbReference>
<accession>M2Y8Y5</accession>
<dbReference type="InterPro" id="IPR036890">
    <property type="entry name" value="HATPase_C_sf"/>
</dbReference>
<dbReference type="AlphaFoldDB" id="M2Y8Y5"/>
<dbReference type="GO" id="GO:0000155">
    <property type="term" value="F:phosphorelay sensor kinase activity"/>
    <property type="evidence" value="ECO:0007669"/>
    <property type="project" value="InterPro"/>
</dbReference>
<evidence type="ECO:0000256" key="6">
    <source>
        <dbReference type="PROSITE-ProRule" id="PRU00169"/>
    </source>
</evidence>
<dbReference type="InterPro" id="IPR001789">
    <property type="entry name" value="Sig_transdc_resp-reg_receiver"/>
</dbReference>
<dbReference type="Pfam" id="PF00512">
    <property type="entry name" value="HisKA"/>
    <property type="match status" value="1"/>
</dbReference>
<dbReference type="Gene3D" id="3.30.450.20">
    <property type="entry name" value="PAS domain"/>
    <property type="match status" value="2"/>
</dbReference>
<dbReference type="SUPFAM" id="SSF47384">
    <property type="entry name" value="Homodimeric domain of signal transducing histidine kinase"/>
    <property type="match status" value="1"/>
</dbReference>
<keyword evidence="11" id="KW-1185">Reference proteome</keyword>
<feature type="coiled-coil region" evidence="7">
    <location>
        <begin position="63"/>
        <end position="97"/>
    </location>
</feature>
<dbReference type="eggNOG" id="COG2205">
    <property type="taxonomic scope" value="Bacteria"/>
</dbReference>
<dbReference type="InterPro" id="IPR003661">
    <property type="entry name" value="HisK_dim/P_dom"/>
</dbReference>
<dbReference type="InterPro" id="IPR011006">
    <property type="entry name" value="CheY-like_superfamily"/>
</dbReference>
<comment type="caution">
    <text evidence="10">The sequence shown here is derived from an EMBL/GenBank/DDBJ whole genome shotgun (WGS) entry which is preliminary data.</text>
</comment>
<name>M2Y8Y5_9PROT</name>
<dbReference type="InterPro" id="IPR003594">
    <property type="entry name" value="HATPase_dom"/>
</dbReference>
<feature type="coiled-coil region" evidence="7">
    <location>
        <begin position="344"/>
        <end position="382"/>
    </location>
</feature>
<dbReference type="PROSITE" id="PS50110">
    <property type="entry name" value="RESPONSE_REGULATORY"/>
    <property type="match status" value="1"/>
</dbReference>
<dbReference type="InterPro" id="IPR035965">
    <property type="entry name" value="PAS-like_dom_sf"/>
</dbReference>
<feature type="modified residue" description="4-aspartylphosphate" evidence="6">
    <location>
        <position position="693"/>
    </location>
</feature>
<dbReference type="RefSeq" id="WP_008618168.1">
    <property type="nucleotide sequence ID" value="NZ_AONQ01000033.1"/>
</dbReference>